<protein>
    <recommendedName>
        <fullName evidence="1">DUF5753 domain-containing protein</fullName>
    </recommendedName>
</protein>
<dbReference type="RefSeq" id="WP_093088984.1">
    <property type="nucleotide sequence ID" value="NZ_FNBE01000018.1"/>
</dbReference>
<keyword evidence="3" id="KW-1185">Reference proteome</keyword>
<name>A0A1G7ZBI4_PSEOR</name>
<organism evidence="2 3">
    <name type="scientific">Pseudonocardia oroxyli</name>
    <dbReference type="NCBI Taxonomy" id="366584"/>
    <lineage>
        <taxon>Bacteria</taxon>
        <taxon>Bacillati</taxon>
        <taxon>Actinomycetota</taxon>
        <taxon>Actinomycetes</taxon>
        <taxon>Pseudonocardiales</taxon>
        <taxon>Pseudonocardiaceae</taxon>
        <taxon>Pseudonocardia</taxon>
    </lineage>
</organism>
<dbReference type="OrthoDB" id="3687959at2"/>
<dbReference type="STRING" id="366584.SAMN05216377_11885"/>
<reference evidence="2 3" key="1">
    <citation type="submission" date="2016-10" db="EMBL/GenBank/DDBJ databases">
        <authorList>
            <person name="de Groot N.N."/>
        </authorList>
    </citation>
    <scope>NUCLEOTIDE SEQUENCE [LARGE SCALE GENOMIC DNA]</scope>
    <source>
        <strain evidence="2 3">CGMCC 4.3143</strain>
    </source>
</reference>
<evidence type="ECO:0000313" key="2">
    <source>
        <dbReference type="EMBL" id="SDH05886.1"/>
    </source>
</evidence>
<dbReference type="AlphaFoldDB" id="A0A1G7ZBI4"/>
<dbReference type="Proteomes" id="UP000198967">
    <property type="component" value="Unassembled WGS sequence"/>
</dbReference>
<dbReference type="InterPro" id="IPR043917">
    <property type="entry name" value="DUF5753"/>
</dbReference>
<accession>A0A1G7ZBI4</accession>
<proteinExistence type="predicted"/>
<evidence type="ECO:0000313" key="3">
    <source>
        <dbReference type="Proteomes" id="UP000198967"/>
    </source>
</evidence>
<evidence type="ECO:0000259" key="1">
    <source>
        <dbReference type="Pfam" id="PF19054"/>
    </source>
</evidence>
<feature type="domain" description="DUF5753" evidence="1">
    <location>
        <begin position="7"/>
        <end position="188"/>
    </location>
</feature>
<dbReference type="EMBL" id="FNBE01000018">
    <property type="protein sequence ID" value="SDH05886.1"/>
    <property type="molecule type" value="Genomic_DNA"/>
</dbReference>
<sequence length="194" mass="21690">MTAGEARRYIAYENAATLVRSYEPERVPGILQTRRYAEVVVSALFPRHSQAERSRFVDLRLARRQVLDRTSTPPRLDLIIGELTLRRQVGSSEVVREQIQSLLDITAEHPTVSLRVAPLRVAHPSVFGGPYVVMDLADPAENGVVYLETRGAPEFLHTDQAVDDYRNLHTELSAVVLTREDSQSLLSEILAAST</sequence>
<dbReference type="Pfam" id="PF19054">
    <property type="entry name" value="DUF5753"/>
    <property type="match status" value="1"/>
</dbReference>
<gene>
    <name evidence="2" type="ORF">SAMN05216377_11885</name>
</gene>